<evidence type="ECO:0000313" key="3">
    <source>
        <dbReference type="EMBL" id="QBB70504.1"/>
    </source>
</evidence>
<comment type="similarity">
    <text evidence="1">Belongs to the iron/ascorbate-dependent oxidoreductase family.</text>
</comment>
<dbReference type="EMBL" id="CP035704">
    <property type="protein sequence ID" value="QBB70504.1"/>
    <property type="molecule type" value="Genomic_DNA"/>
</dbReference>
<dbReference type="Gene3D" id="2.60.120.620">
    <property type="entry name" value="q2cbj1_9rhob like domain"/>
    <property type="match status" value="1"/>
</dbReference>
<gene>
    <name evidence="3" type="ORF">ELE36_09095</name>
</gene>
<keyword evidence="1" id="KW-0479">Metal-binding</keyword>
<dbReference type="KEGG" id="xbc:ELE36_09095"/>
<dbReference type="InterPro" id="IPR005123">
    <property type="entry name" value="Oxoglu/Fe-dep_dioxygenase_dom"/>
</dbReference>
<dbReference type="Pfam" id="PF13640">
    <property type="entry name" value="2OG-FeII_Oxy_3"/>
    <property type="match status" value="1"/>
</dbReference>
<dbReference type="GO" id="GO:0016491">
    <property type="term" value="F:oxidoreductase activity"/>
    <property type="evidence" value="ECO:0007669"/>
    <property type="project" value="UniProtKB-KW"/>
</dbReference>
<keyword evidence="1" id="KW-0408">Iron</keyword>
<proteinExistence type="inferred from homology"/>
<accession>A0A411HJB8</accession>
<organism evidence="3 4">
    <name type="scientific">Pseudolysobacter antarcticus</name>
    <dbReference type="NCBI Taxonomy" id="2511995"/>
    <lineage>
        <taxon>Bacteria</taxon>
        <taxon>Pseudomonadati</taxon>
        <taxon>Pseudomonadota</taxon>
        <taxon>Gammaproteobacteria</taxon>
        <taxon>Lysobacterales</taxon>
        <taxon>Rhodanobacteraceae</taxon>
        <taxon>Pseudolysobacter</taxon>
    </lineage>
</organism>
<evidence type="ECO:0000256" key="1">
    <source>
        <dbReference type="RuleBase" id="RU003682"/>
    </source>
</evidence>
<dbReference type="RefSeq" id="WP_129832762.1">
    <property type="nucleotide sequence ID" value="NZ_CP035704.1"/>
</dbReference>
<reference evidence="3 4" key="1">
    <citation type="submission" date="2019-01" db="EMBL/GenBank/DDBJ databases">
        <title>Pseudolysobacter antarctica gen. nov., sp. nov., isolated from Fildes Peninsula, Antarctica.</title>
        <authorList>
            <person name="Wei Z."/>
            <person name="Peng F."/>
        </authorList>
    </citation>
    <scope>NUCLEOTIDE SEQUENCE [LARGE SCALE GENOMIC DNA]</scope>
    <source>
        <strain evidence="3 4">AQ6-296</strain>
    </source>
</reference>
<sequence length="237" mass="26535">MPNQNTDSTATLIDPKRLDRADSILTHEPFAFLIAHEQLPRAAASELDRDFPRYPSAGFFPYETKDCGPSVQQLVAELTNPAIASSIGAKLGIENLGQFPTLVTLCRALNKRHGTIHTDSKSKIATALLYLNESWPETSAGCLRFLAKKDDIDALVTPEVKPVYGNFVVFKRADNSYHGHLPFEGERRVIQVAWLTSEDEKLRKTQRGKFSRLFKKLFGGLDKRWGAKRKNNAGHLD</sequence>
<keyword evidence="1" id="KW-0560">Oxidoreductase</keyword>
<feature type="domain" description="Fe2OG dioxygenase" evidence="2">
    <location>
        <begin position="97"/>
        <end position="197"/>
    </location>
</feature>
<dbReference type="InterPro" id="IPR044862">
    <property type="entry name" value="Pro_4_hyd_alph_FE2OG_OXY"/>
</dbReference>
<dbReference type="PROSITE" id="PS51471">
    <property type="entry name" value="FE2OG_OXY"/>
    <property type="match status" value="1"/>
</dbReference>
<protein>
    <submittedName>
        <fullName evidence="3">2OG-Fe(II) oxygenase</fullName>
    </submittedName>
</protein>
<dbReference type="GO" id="GO:0046872">
    <property type="term" value="F:metal ion binding"/>
    <property type="evidence" value="ECO:0007669"/>
    <property type="project" value="UniProtKB-KW"/>
</dbReference>
<dbReference type="Proteomes" id="UP000291562">
    <property type="component" value="Chromosome"/>
</dbReference>
<evidence type="ECO:0000259" key="2">
    <source>
        <dbReference type="PROSITE" id="PS51471"/>
    </source>
</evidence>
<name>A0A411HJB8_9GAMM</name>
<dbReference type="AlphaFoldDB" id="A0A411HJB8"/>
<keyword evidence="4" id="KW-1185">Reference proteome</keyword>
<dbReference type="OrthoDB" id="8578235at2"/>
<evidence type="ECO:0000313" key="4">
    <source>
        <dbReference type="Proteomes" id="UP000291562"/>
    </source>
</evidence>